<dbReference type="InterPro" id="IPR036661">
    <property type="entry name" value="Luciferase-like_sf"/>
</dbReference>
<organism evidence="7 8">
    <name type="scientific">Pseudomonas fluorescens</name>
    <dbReference type="NCBI Taxonomy" id="294"/>
    <lineage>
        <taxon>Bacteria</taxon>
        <taxon>Pseudomonadati</taxon>
        <taxon>Pseudomonadota</taxon>
        <taxon>Gammaproteobacteria</taxon>
        <taxon>Pseudomonadales</taxon>
        <taxon>Pseudomonadaceae</taxon>
        <taxon>Pseudomonas</taxon>
    </lineage>
</organism>
<comment type="similarity">
    <text evidence="1">Belongs to the SsuD family.</text>
</comment>
<name>A0A0D0SPA4_PSEFL</name>
<dbReference type="GO" id="GO:0008726">
    <property type="term" value="F:alkanesulfonate monooxygenase activity"/>
    <property type="evidence" value="ECO:0007669"/>
    <property type="project" value="TreeGrafter"/>
</dbReference>
<dbReference type="GO" id="GO:0046306">
    <property type="term" value="P:alkanesulfonate catabolic process"/>
    <property type="evidence" value="ECO:0007669"/>
    <property type="project" value="TreeGrafter"/>
</dbReference>
<keyword evidence="2" id="KW-0285">Flavoprotein</keyword>
<keyword evidence="4 7" id="KW-0560">Oxidoreductase</keyword>
<dbReference type="Gene3D" id="3.20.20.30">
    <property type="entry name" value="Luciferase-like domain"/>
    <property type="match status" value="1"/>
</dbReference>
<evidence type="ECO:0000256" key="2">
    <source>
        <dbReference type="ARBA" id="ARBA00022630"/>
    </source>
</evidence>
<evidence type="ECO:0000256" key="3">
    <source>
        <dbReference type="ARBA" id="ARBA00022643"/>
    </source>
</evidence>
<evidence type="ECO:0000259" key="6">
    <source>
        <dbReference type="Pfam" id="PF00296"/>
    </source>
</evidence>
<dbReference type="InterPro" id="IPR050172">
    <property type="entry name" value="SsuD_RutA_monooxygenase"/>
</dbReference>
<reference evidence="7 8" key="1">
    <citation type="submission" date="2015-01" db="EMBL/GenBank/DDBJ databases">
        <title>Genome sequence of the beneficial rhizobacterium Pseudomonas fluorescens 2-79.</title>
        <authorList>
            <person name="Thuermer A."/>
            <person name="Daniel R."/>
        </authorList>
    </citation>
    <scope>NUCLEOTIDE SEQUENCE [LARGE SCALE GENOMIC DNA]</scope>
    <source>
        <strain evidence="7 8">2-79</strain>
    </source>
</reference>
<keyword evidence="3" id="KW-0288">FMN</keyword>
<dbReference type="EMBL" id="JXCQ01000138">
    <property type="protein sequence ID" value="KIR13986.1"/>
    <property type="molecule type" value="Genomic_DNA"/>
</dbReference>
<keyword evidence="5" id="KW-0503">Monooxygenase</keyword>
<evidence type="ECO:0000256" key="5">
    <source>
        <dbReference type="ARBA" id="ARBA00023033"/>
    </source>
</evidence>
<comment type="caution">
    <text evidence="7">The sequence shown here is derived from an EMBL/GenBank/DDBJ whole genome shotgun (WGS) entry which is preliminary data.</text>
</comment>
<dbReference type="EC" id="1.14.14.13" evidence="7"/>
<accession>A0A0D0SPA4</accession>
<dbReference type="PANTHER" id="PTHR42847">
    <property type="entry name" value="ALKANESULFONATE MONOOXYGENASE"/>
    <property type="match status" value="1"/>
</dbReference>
<sequence length="337" mass="37091">MAGIERPTKSALEIFTTCPRESEVGQYSDRMRRTASLTQAAGFEGILIYTGNEVPVEPWLVAGELAQSHPTLSPFIAVNPVYMHPFTVARCIAMLAQRYGTRCHLNLIAGTSLADMSALDEADGHDQRYDRLREFALIVRELCRGDKAVSFEGKFFGAKHLRLPHRVPSDLQPVFFVAGQSPAAQQTAQTLSARSLGMLQGSMAVSPPSASGVHMGIIARDSDDEAWAEAYSRFPEKTSAIPQHMLIHNTDASWKKALLKEAEVISTPNDAYWLGPFLRGQLDCPLLIGSVETVARCLDQLIAHNVRQLVLELHDSEKDYMFAAAAIQRTKACMPPL</sequence>
<dbReference type="InterPro" id="IPR011251">
    <property type="entry name" value="Luciferase-like_dom"/>
</dbReference>
<proteinExistence type="inferred from homology"/>
<evidence type="ECO:0000256" key="1">
    <source>
        <dbReference type="ARBA" id="ARBA00007044"/>
    </source>
</evidence>
<dbReference type="Pfam" id="PF00296">
    <property type="entry name" value="Bac_luciferase"/>
    <property type="match status" value="1"/>
</dbReference>
<protein>
    <submittedName>
        <fullName evidence="7">BtrO protein</fullName>
        <ecNumber evidence="7">1.14.14.13</ecNumber>
    </submittedName>
</protein>
<dbReference type="PATRIC" id="fig|294.125.peg.5864"/>
<feature type="domain" description="Luciferase-like" evidence="6">
    <location>
        <begin position="27"/>
        <end position="188"/>
    </location>
</feature>
<evidence type="ECO:0000313" key="7">
    <source>
        <dbReference type="EMBL" id="KIR13986.1"/>
    </source>
</evidence>
<dbReference type="RefSeq" id="WP_052501184.1">
    <property type="nucleotide sequence ID" value="NZ_JXCQ01000138.1"/>
</dbReference>
<dbReference type="SUPFAM" id="SSF51679">
    <property type="entry name" value="Bacterial luciferase-like"/>
    <property type="match status" value="1"/>
</dbReference>
<gene>
    <name evidence="7" type="primary">btrO</name>
    <name evidence="7" type="ORF">PFLU3_57000</name>
</gene>
<evidence type="ECO:0000313" key="8">
    <source>
        <dbReference type="Proteomes" id="UP000032210"/>
    </source>
</evidence>
<dbReference type="PANTHER" id="PTHR42847:SF4">
    <property type="entry name" value="ALKANESULFONATE MONOOXYGENASE-RELATED"/>
    <property type="match status" value="1"/>
</dbReference>
<evidence type="ECO:0000256" key="4">
    <source>
        <dbReference type="ARBA" id="ARBA00023002"/>
    </source>
</evidence>
<dbReference type="AlphaFoldDB" id="A0A0D0SPA4"/>
<dbReference type="Proteomes" id="UP000032210">
    <property type="component" value="Unassembled WGS sequence"/>
</dbReference>